<accession>X0V391</accession>
<reference evidence="1" key="1">
    <citation type="journal article" date="2014" name="Front. Microbiol.">
        <title>High frequency of phylogenetically diverse reductive dehalogenase-homologous genes in deep subseafloor sedimentary metagenomes.</title>
        <authorList>
            <person name="Kawai M."/>
            <person name="Futagami T."/>
            <person name="Toyoda A."/>
            <person name="Takaki Y."/>
            <person name="Nishi S."/>
            <person name="Hori S."/>
            <person name="Arai W."/>
            <person name="Tsubouchi T."/>
            <person name="Morono Y."/>
            <person name="Uchiyama I."/>
            <person name="Ito T."/>
            <person name="Fujiyama A."/>
            <person name="Inagaki F."/>
            <person name="Takami H."/>
        </authorList>
    </citation>
    <scope>NUCLEOTIDE SEQUENCE</scope>
    <source>
        <strain evidence="1">Expedition CK06-06</strain>
    </source>
</reference>
<feature type="non-terminal residue" evidence="1">
    <location>
        <position position="1"/>
    </location>
</feature>
<dbReference type="EMBL" id="BARS01024363">
    <property type="protein sequence ID" value="GAG06963.1"/>
    <property type="molecule type" value="Genomic_DNA"/>
</dbReference>
<proteinExistence type="predicted"/>
<evidence type="ECO:0000313" key="1">
    <source>
        <dbReference type="EMBL" id="GAG06963.1"/>
    </source>
</evidence>
<comment type="caution">
    <text evidence="1">The sequence shown here is derived from an EMBL/GenBank/DDBJ whole genome shotgun (WGS) entry which is preliminary data.</text>
</comment>
<name>X0V391_9ZZZZ</name>
<gene>
    <name evidence="1" type="ORF">S01H1_38676</name>
</gene>
<sequence>TPPGQFLYTFQVTYPDGGQQTIPPNTYMPMVIRSTVGGLRED</sequence>
<protein>
    <submittedName>
        <fullName evidence="1">Uncharacterized protein</fullName>
    </submittedName>
</protein>
<dbReference type="AlphaFoldDB" id="X0V391"/>
<organism evidence="1">
    <name type="scientific">marine sediment metagenome</name>
    <dbReference type="NCBI Taxonomy" id="412755"/>
    <lineage>
        <taxon>unclassified sequences</taxon>
        <taxon>metagenomes</taxon>
        <taxon>ecological metagenomes</taxon>
    </lineage>
</organism>